<evidence type="ECO:0000313" key="3">
    <source>
        <dbReference type="EMBL" id="MBK5926057.1"/>
    </source>
</evidence>
<evidence type="ECO:0000259" key="2">
    <source>
        <dbReference type="Pfam" id="PF12146"/>
    </source>
</evidence>
<feature type="transmembrane region" description="Helical" evidence="1">
    <location>
        <begin position="412"/>
        <end position="430"/>
    </location>
</feature>
<dbReference type="InterPro" id="IPR029058">
    <property type="entry name" value="AB_hydrolase_fold"/>
</dbReference>
<feature type="transmembrane region" description="Helical" evidence="1">
    <location>
        <begin position="319"/>
        <end position="339"/>
    </location>
</feature>
<dbReference type="AlphaFoldDB" id="A0A934WHT5"/>
<keyword evidence="1" id="KW-0812">Transmembrane</keyword>
<dbReference type="Proteomes" id="UP000706333">
    <property type="component" value="Unassembled WGS sequence"/>
</dbReference>
<keyword evidence="3" id="KW-0378">Hydrolase</keyword>
<comment type="caution">
    <text evidence="3">The sequence shown here is derived from an EMBL/GenBank/DDBJ whole genome shotgun (WGS) entry which is preliminary data.</text>
</comment>
<dbReference type="GO" id="GO:0016787">
    <property type="term" value="F:hydrolase activity"/>
    <property type="evidence" value="ECO:0007669"/>
    <property type="project" value="UniProtKB-KW"/>
</dbReference>
<dbReference type="EMBL" id="NHSD01000090">
    <property type="protein sequence ID" value="MBK5926057.1"/>
    <property type="molecule type" value="Genomic_DNA"/>
</dbReference>
<dbReference type="RefSeq" id="WP_201155580.1">
    <property type="nucleotide sequence ID" value="NZ_NHSD01000090.1"/>
</dbReference>
<feature type="transmembrane region" description="Helical" evidence="1">
    <location>
        <begin position="442"/>
        <end position="462"/>
    </location>
</feature>
<dbReference type="InterPro" id="IPR022742">
    <property type="entry name" value="Hydrolase_4"/>
</dbReference>
<reference evidence="3" key="2">
    <citation type="journal article" date="2020" name="Microorganisms">
        <title>Osmotic Adaptation and Compatible Solute Biosynthesis of Phototrophic Bacteria as Revealed from Genome Analyses.</title>
        <authorList>
            <person name="Imhoff J.F."/>
            <person name="Rahn T."/>
            <person name="Kunzel S."/>
            <person name="Keller A."/>
            <person name="Neulinger S.C."/>
        </authorList>
    </citation>
    <scope>NUCLEOTIDE SEQUENCE</scope>
    <source>
        <strain evidence="3">LMG 28126</strain>
    </source>
</reference>
<feature type="transmembrane region" description="Helical" evidence="1">
    <location>
        <begin position="468"/>
        <end position="492"/>
    </location>
</feature>
<dbReference type="SUPFAM" id="SSF53474">
    <property type="entry name" value="alpha/beta-Hydrolases"/>
    <property type="match status" value="1"/>
</dbReference>
<keyword evidence="4" id="KW-1185">Reference proteome</keyword>
<dbReference type="Pfam" id="PF12146">
    <property type="entry name" value="Hydrolase_4"/>
    <property type="match status" value="1"/>
</dbReference>
<sequence>MRWIVAALAVAAIALSVWRLEADRAGLDIAALEVEGGTPATLYLAPGTEPVPVVVIAHGFAGSRQLMEPFALTLAQAGYLVASFDFEGHGRNPRPMSGDVTTVQGTTQFLMDETARVAAAALAHPRADGRLAYLGHSMASDIIVRQAQEDPPADAVVAVSMFSRAVTADAPANLLVIVGDWEARLKEEALRALHLADADAGADETVGSHADGTARRVVFSPAVEHVGVLYSATSLRAARDWLDASFARDATDGADTRPASLGPAALDAAAGGATPVALRGGWIVLLLVGVVALGWPLARLLPPGGPANGVPRPVRLSRARFWTVALVPALAVPLVLWPIETAVLPVLVADYLAVHFALYGALTLLFLARWGVLRGQFPARVWWIALAVAVFGIAVFGGALDRYVASFWPHAGRAAVIAGLAVGTVAYMLGDAALTEGGRAPFWRVLVARGAFLASLGAAVALDFQSLFFLVIILPVIVLFFLLFGMMAGWVGRRTGLPAAAGMGLGLVLAWALGVTFPMFAA</sequence>
<reference evidence="3" key="1">
    <citation type="submission" date="2017-05" db="EMBL/GenBank/DDBJ databases">
        <authorList>
            <person name="Imhoff J.F."/>
            <person name="Rahn T."/>
            <person name="Kuenzel S."/>
            <person name="Neulinger S.C."/>
        </authorList>
    </citation>
    <scope>NUCLEOTIDE SEQUENCE</scope>
    <source>
        <strain evidence="3">LMG 28126</strain>
    </source>
</reference>
<feature type="transmembrane region" description="Helical" evidence="1">
    <location>
        <begin position="280"/>
        <end position="298"/>
    </location>
</feature>
<gene>
    <name evidence="3" type="ORF">CCR87_01580</name>
</gene>
<feature type="transmembrane region" description="Helical" evidence="1">
    <location>
        <begin position="381"/>
        <end position="400"/>
    </location>
</feature>
<protein>
    <submittedName>
        <fullName evidence="3">Alpha/beta hydrolase</fullName>
    </submittedName>
</protein>
<proteinExistence type="predicted"/>
<feature type="transmembrane region" description="Helical" evidence="1">
    <location>
        <begin position="499"/>
        <end position="521"/>
    </location>
</feature>
<feature type="domain" description="Serine aminopeptidase S33" evidence="2">
    <location>
        <begin position="49"/>
        <end position="162"/>
    </location>
</feature>
<accession>A0A934WHT5</accession>
<name>A0A934WHT5_9RHOB</name>
<keyword evidence="1" id="KW-0472">Membrane</keyword>
<dbReference type="Gene3D" id="3.40.50.1820">
    <property type="entry name" value="alpha/beta hydrolase"/>
    <property type="match status" value="1"/>
</dbReference>
<evidence type="ECO:0000313" key="4">
    <source>
        <dbReference type="Proteomes" id="UP000706333"/>
    </source>
</evidence>
<keyword evidence="1" id="KW-1133">Transmembrane helix</keyword>
<evidence type="ECO:0000256" key="1">
    <source>
        <dbReference type="SAM" id="Phobius"/>
    </source>
</evidence>
<feature type="transmembrane region" description="Helical" evidence="1">
    <location>
        <begin position="351"/>
        <end position="369"/>
    </location>
</feature>
<organism evidence="3 4">
    <name type="scientific">Rhodobaculum claviforme</name>
    <dbReference type="NCBI Taxonomy" id="1549854"/>
    <lineage>
        <taxon>Bacteria</taxon>
        <taxon>Pseudomonadati</taxon>
        <taxon>Pseudomonadota</taxon>
        <taxon>Alphaproteobacteria</taxon>
        <taxon>Rhodobacterales</taxon>
        <taxon>Paracoccaceae</taxon>
        <taxon>Rhodobaculum</taxon>
    </lineage>
</organism>